<keyword evidence="7 15" id="KW-0375">Hydrogen ion transport</keyword>
<evidence type="ECO:0000313" key="18">
    <source>
        <dbReference type="EMBL" id="MCT8991387.1"/>
    </source>
</evidence>
<proteinExistence type="inferred from homology"/>
<comment type="caution">
    <text evidence="18">The sequence shown here is derived from an EMBL/GenBank/DDBJ whole genome shotgun (WGS) entry which is preliminary data.</text>
</comment>
<evidence type="ECO:0000256" key="10">
    <source>
        <dbReference type="ARBA" id="ARBA00023136"/>
    </source>
</evidence>
<evidence type="ECO:0000256" key="11">
    <source>
        <dbReference type="ARBA" id="ARBA00023310"/>
    </source>
</evidence>
<keyword evidence="10 15" id="KW-0472">Membrane</keyword>
<organism evidence="18 19">
    <name type="scientific">Chelativorans petroleitrophicus</name>
    <dbReference type="NCBI Taxonomy" id="2975484"/>
    <lineage>
        <taxon>Bacteria</taxon>
        <taxon>Pseudomonadati</taxon>
        <taxon>Pseudomonadota</taxon>
        <taxon>Alphaproteobacteria</taxon>
        <taxon>Hyphomicrobiales</taxon>
        <taxon>Phyllobacteriaceae</taxon>
        <taxon>Chelativorans</taxon>
    </lineage>
</organism>
<keyword evidence="3 15" id="KW-0813">Transport</keyword>
<keyword evidence="5 15" id="KW-0138">CF(0)</keyword>
<keyword evidence="17" id="KW-0175">Coiled coil</keyword>
<name>A0A9X3B793_9HYPH</name>
<feature type="transmembrane region" description="Helical" evidence="15">
    <location>
        <begin position="6"/>
        <end position="25"/>
    </location>
</feature>
<comment type="function">
    <text evidence="12 15">F(1)F(0) ATP synthase produces ATP from ADP in the presence of a proton or sodium gradient. F-type ATPases consist of two structural domains, F(1) containing the extramembraneous catalytic core and F(0) containing the membrane proton channel, linked together by a central stalk and a peripheral stalk. During catalysis, ATP synthesis in the catalytic domain of F(1) is coupled via a rotary mechanism of the central stalk subunits to proton translocation.</text>
</comment>
<comment type="function">
    <text evidence="13">Component of the F(0) channel, it forms part of the peripheral stalk, linking F(1) to F(0). The b'-subunit is a diverged and duplicated form of b found in plants and photosynthetic bacteria.</text>
</comment>
<evidence type="ECO:0000256" key="6">
    <source>
        <dbReference type="ARBA" id="ARBA00022692"/>
    </source>
</evidence>
<evidence type="ECO:0000256" key="17">
    <source>
        <dbReference type="SAM" id="Coils"/>
    </source>
</evidence>
<keyword evidence="8 15" id="KW-1133">Transmembrane helix</keyword>
<reference evidence="18" key="1">
    <citation type="submission" date="2022-08" db="EMBL/GenBank/DDBJ databases">
        <title>Chelativorans sichuanense sp. nov., a paraffin oil-degrading bacterium isolated from a mixture of oil-based drill cuttings and paddy soil.</title>
        <authorList>
            <person name="Yu J."/>
            <person name="Liu H."/>
            <person name="Chen Q."/>
        </authorList>
    </citation>
    <scope>NUCLEOTIDE SEQUENCE</scope>
    <source>
        <strain evidence="18">SCAU 2101</strain>
    </source>
</reference>
<feature type="coiled-coil region" evidence="17">
    <location>
        <begin position="28"/>
        <end position="94"/>
    </location>
</feature>
<comment type="similarity">
    <text evidence="2 15 16">Belongs to the ATPase B chain family.</text>
</comment>
<dbReference type="RefSeq" id="WP_261516312.1">
    <property type="nucleotide sequence ID" value="NZ_JAODNV010000015.1"/>
</dbReference>
<protein>
    <recommendedName>
        <fullName evidence="15">ATP synthase subunit b</fullName>
    </recommendedName>
    <alternativeName>
        <fullName evidence="15">ATP synthase F(0) sector subunit b</fullName>
    </alternativeName>
    <alternativeName>
        <fullName evidence="15">ATPase subunit I</fullName>
    </alternativeName>
    <alternativeName>
        <fullName evidence="15">F-type ATPase subunit b</fullName>
        <shortName evidence="15">F-ATPase subunit b</shortName>
    </alternativeName>
</protein>
<evidence type="ECO:0000313" key="19">
    <source>
        <dbReference type="Proteomes" id="UP001149009"/>
    </source>
</evidence>
<dbReference type="HAMAP" id="MF_01398">
    <property type="entry name" value="ATP_synth_b_bprime"/>
    <property type="match status" value="1"/>
</dbReference>
<dbReference type="EMBL" id="JAODNV010000015">
    <property type="protein sequence ID" value="MCT8991387.1"/>
    <property type="molecule type" value="Genomic_DNA"/>
</dbReference>
<evidence type="ECO:0000256" key="16">
    <source>
        <dbReference type="RuleBase" id="RU003848"/>
    </source>
</evidence>
<dbReference type="GO" id="GO:0045259">
    <property type="term" value="C:proton-transporting ATP synthase complex"/>
    <property type="evidence" value="ECO:0007669"/>
    <property type="project" value="UniProtKB-KW"/>
</dbReference>
<dbReference type="CDD" id="cd06503">
    <property type="entry name" value="ATP-synt_Fo_b"/>
    <property type="match status" value="1"/>
</dbReference>
<keyword evidence="11 15" id="KW-0066">ATP synthesis</keyword>
<evidence type="ECO:0000256" key="13">
    <source>
        <dbReference type="ARBA" id="ARBA00025614"/>
    </source>
</evidence>
<accession>A0A9X3B793</accession>
<keyword evidence="6 15" id="KW-0812">Transmembrane</keyword>
<dbReference type="InterPro" id="IPR002146">
    <property type="entry name" value="ATP_synth_b/b'su_bac/chlpt"/>
</dbReference>
<evidence type="ECO:0000256" key="5">
    <source>
        <dbReference type="ARBA" id="ARBA00022547"/>
    </source>
</evidence>
<keyword evidence="9 15" id="KW-0406">Ion transport</keyword>
<keyword evidence="19" id="KW-1185">Reference proteome</keyword>
<dbReference type="GO" id="GO:0005886">
    <property type="term" value="C:plasma membrane"/>
    <property type="evidence" value="ECO:0007669"/>
    <property type="project" value="UniProtKB-SubCell"/>
</dbReference>
<comment type="subunit">
    <text evidence="14 15">F-type ATPases have 2 components, F(1) - the catalytic core - and F(0) - the membrane proton channel. F(1) has five subunits: alpha(3), beta(3), gamma(1), delta(1), epsilon(1). F(0) has three main subunits: a(1), b(2) and c(10-14). The alpha and beta chains form an alternating ring which encloses part of the gamma chain. F(1) is attached to F(0) by a central stalk formed by the gamma and epsilon chains, while a peripheral stalk is formed by the delta and b chains.</text>
</comment>
<keyword evidence="4 15" id="KW-1003">Cell membrane</keyword>
<dbReference type="Proteomes" id="UP001149009">
    <property type="component" value="Unassembled WGS sequence"/>
</dbReference>
<dbReference type="GO" id="GO:0046961">
    <property type="term" value="F:proton-transporting ATPase activity, rotational mechanism"/>
    <property type="evidence" value="ECO:0007669"/>
    <property type="project" value="TreeGrafter"/>
</dbReference>
<evidence type="ECO:0000256" key="3">
    <source>
        <dbReference type="ARBA" id="ARBA00022448"/>
    </source>
</evidence>
<dbReference type="InterPro" id="IPR050059">
    <property type="entry name" value="ATP_synthase_B_chain"/>
</dbReference>
<dbReference type="NCBIfam" id="NF006611">
    <property type="entry name" value="PRK09173.1"/>
    <property type="match status" value="1"/>
</dbReference>
<evidence type="ECO:0000256" key="7">
    <source>
        <dbReference type="ARBA" id="ARBA00022781"/>
    </source>
</evidence>
<evidence type="ECO:0000256" key="15">
    <source>
        <dbReference type="HAMAP-Rule" id="MF_01398"/>
    </source>
</evidence>
<dbReference type="PANTHER" id="PTHR33445">
    <property type="entry name" value="ATP SYNTHASE SUBUNIT B', CHLOROPLASTIC"/>
    <property type="match status" value="1"/>
</dbReference>
<sequence>MDATFWALVALIIFVAILVYVKAPAKLGEALDRRAERIRNELDEARRLREEAQQLLADYQRKRREAEQEAKDLVEAAKREAKAIVAEAKQKTEEYVARRTALAEQKIAQAERDAVNEVRARAVDVAVAAAGKLIADKVDAKTGGKLFETSLQEVKSRMKLN</sequence>
<gene>
    <name evidence="15" type="primary">atpF</name>
    <name evidence="18" type="ORF">NYR54_13970</name>
</gene>
<evidence type="ECO:0000256" key="14">
    <source>
        <dbReference type="ARBA" id="ARBA00025830"/>
    </source>
</evidence>
<dbReference type="Pfam" id="PF00430">
    <property type="entry name" value="ATP-synt_B"/>
    <property type="match status" value="1"/>
</dbReference>
<evidence type="ECO:0000256" key="8">
    <source>
        <dbReference type="ARBA" id="ARBA00022989"/>
    </source>
</evidence>
<evidence type="ECO:0000256" key="12">
    <source>
        <dbReference type="ARBA" id="ARBA00025198"/>
    </source>
</evidence>
<dbReference type="PANTHER" id="PTHR33445:SF1">
    <property type="entry name" value="ATP SYNTHASE SUBUNIT B"/>
    <property type="match status" value="1"/>
</dbReference>
<dbReference type="GO" id="GO:0046933">
    <property type="term" value="F:proton-transporting ATP synthase activity, rotational mechanism"/>
    <property type="evidence" value="ECO:0007669"/>
    <property type="project" value="UniProtKB-UniRule"/>
</dbReference>
<evidence type="ECO:0000256" key="1">
    <source>
        <dbReference type="ARBA" id="ARBA00004377"/>
    </source>
</evidence>
<evidence type="ECO:0000256" key="2">
    <source>
        <dbReference type="ARBA" id="ARBA00005513"/>
    </source>
</evidence>
<comment type="subcellular location">
    <subcellularLocation>
        <location evidence="1">Cell inner membrane</location>
        <topology evidence="1">Single-pass membrane protein</topology>
    </subcellularLocation>
    <subcellularLocation>
        <location evidence="15">Cell membrane</location>
        <topology evidence="15">Single-pass membrane protein</topology>
    </subcellularLocation>
</comment>
<evidence type="ECO:0000256" key="9">
    <source>
        <dbReference type="ARBA" id="ARBA00023065"/>
    </source>
</evidence>
<dbReference type="AlphaFoldDB" id="A0A9X3B793"/>
<evidence type="ECO:0000256" key="4">
    <source>
        <dbReference type="ARBA" id="ARBA00022475"/>
    </source>
</evidence>